<dbReference type="Proteomes" id="UP000681720">
    <property type="component" value="Unassembled WGS sequence"/>
</dbReference>
<accession>A0A8S2WWK8</accession>
<comment type="caution">
    <text evidence="1">The sequence shown here is derived from an EMBL/GenBank/DDBJ whole genome shotgun (WGS) entry which is preliminary data.</text>
</comment>
<evidence type="ECO:0000313" key="2">
    <source>
        <dbReference type="Proteomes" id="UP000681720"/>
    </source>
</evidence>
<name>A0A8S2WWK8_9BILA</name>
<proteinExistence type="predicted"/>
<protein>
    <submittedName>
        <fullName evidence="1">Uncharacterized protein</fullName>
    </submittedName>
</protein>
<organism evidence="1 2">
    <name type="scientific">Rotaria magnacalcarata</name>
    <dbReference type="NCBI Taxonomy" id="392030"/>
    <lineage>
        <taxon>Eukaryota</taxon>
        <taxon>Metazoa</taxon>
        <taxon>Spiralia</taxon>
        <taxon>Gnathifera</taxon>
        <taxon>Rotifera</taxon>
        <taxon>Eurotatoria</taxon>
        <taxon>Bdelloidea</taxon>
        <taxon>Philodinida</taxon>
        <taxon>Philodinidae</taxon>
        <taxon>Rotaria</taxon>
    </lineage>
</organism>
<reference evidence="1" key="1">
    <citation type="submission" date="2021-02" db="EMBL/GenBank/DDBJ databases">
        <authorList>
            <person name="Nowell W R."/>
        </authorList>
    </citation>
    <scope>NUCLEOTIDE SEQUENCE</scope>
</reference>
<dbReference type="EMBL" id="CAJOBJ010072534">
    <property type="protein sequence ID" value="CAF4466728.1"/>
    <property type="molecule type" value="Genomic_DNA"/>
</dbReference>
<dbReference type="AlphaFoldDB" id="A0A8S2WWK8"/>
<feature type="non-terminal residue" evidence="1">
    <location>
        <position position="1"/>
    </location>
</feature>
<sequence>CCNSLLLSEFVNIDDSDNDDVNGRSVLFDCLFDDDDDDDDEKEKIEFLKILLFAELAEFNKRV</sequence>
<evidence type="ECO:0000313" key="1">
    <source>
        <dbReference type="EMBL" id="CAF4466728.1"/>
    </source>
</evidence>
<gene>
    <name evidence="1" type="ORF">GIL414_LOCUS33134</name>
</gene>